<dbReference type="Gene3D" id="1.20.120.20">
    <property type="entry name" value="Apolipoprotein"/>
    <property type="match status" value="1"/>
</dbReference>
<keyword evidence="3" id="KW-1185">Reference proteome</keyword>
<name>A0ABS8HZR0_9FIRM</name>
<sequence>MAGTRRRYDLEKLISESNIPVLQQLPDDINVNQLKWGLRSKLESLNAITEGQEIASVDNYPMIKEQIQRLESLLDQEILSLKNEMLKIYQLQAGQKSEWSMKEVEQQKKQEEREVQLTEELQNKWQGVLEKINDVPQTIEEQLQLQQSVFQEISGIISELAALRQDKEQREKKQEERESQLTKELQDKWQEVLGKIDAFPQGIEEQLQQSLFMQEISTIISELVVLQQDKEQGEKEQIAGKNMEWSVVEEIRHLMGEMKAHMLEESERQKKQEEREAQLTKELQNKWQDVLGKIDAFPQGIEEQLQQQSVFMQEISRIISELTVLQQDKEQGEREQTAGNNAEWNVAEEIRHLMDEMGFYMLEEAERQKKQEEREVQLTKELQDKWQDVLGKIDAFPQGIEEQLQQQSVFMQEISRIISELTVLQQDKEQGEREQTAGNNAEWNVAEEIRHLIDEMEFYMLEEAERQKKQEEREVQLTKELQDKWQDVLGKIDAFPQGIEEQLQLQQSIFMQEVSRIISELAVLRQDKEQREREQTVTGNTGWNAAEEVRHLIDEMGVHMLEEAERQKKQQEREEQLTKELQNKWQDVLGKIDGFPQGIEEQLLQQSVFMQEISRIISELTVLRQDKEQGEREKTAGKNAEWNVVEEIRHLMDEMEFYMLEEAERQKKQEEREAQLTKELQDKWQDVLGKIDAFPQGIEEQLQLQQSEFMQEVSGKIDAFPLAIEEQLQQQQSEFMQEVSGKIDAFPQAIEEQLQQQHSEFMQEVSGKIDAFPLAIEEQLQQQQSEFMQEVSGKIDAFPQAIEEQLQQQHSEFMQEVSGKIDAFPLAIEEQLQQQHSEFMQDVLGKLDAFPQGIEERLQLQQSVFMQEVSGKIDAFPLAIEEQLQQQHSEFMQDVLGKLDAFPQGIEERLQLQQSVFMQEVSGKIDTFPQAIEEQLQQQQSLIMQEVSRIISELAVLQQDKEQREKEQTVTGNMGWNVAEEIRHLMDEMKAHMFEEGEHVKQEEREAQLTKELQDKWQDVLGKLDAFPQGIEEQLQLQQSIFMQEISKIISELTVLQQDKERWEREERVGDNMEWNVEEEVRHLKDEMGAIRHMLEEVAEYSRRLTEISQQKDLISGEISLLKAELIALRKAQEQANEPIEQQHSIEESVVCVQMIKAQLQQQGNMLNHEILSLKEELAFIRELYENRLKRKKRRH</sequence>
<reference evidence="2" key="1">
    <citation type="submission" date="2021-11" db="EMBL/GenBank/DDBJ databases">
        <title>Description of a new species Pelosinus isolated from the bottom sediments of Lake Baikal.</title>
        <authorList>
            <person name="Zakharyuk A."/>
        </authorList>
    </citation>
    <scope>NUCLEOTIDE SEQUENCE</scope>
    <source>
        <strain evidence="2">Bkl1</strain>
    </source>
</reference>
<comment type="caution">
    <text evidence="2">The sequence shown here is derived from an EMBL/GenBank/DDBJ whole genome shotgun (WGS) entry which is preliminary data.</text>
</comment>
<gene>
    <name evidence="2" type="ORF">LMF89_25340</name>
</gene>
<proteinExistence type="predicted"/>
<organism evidence="2 3">
    <name type="scientific">Pelosinus baikalensis</name>
    <dbReference type="NCBI Taxonomy" id="2892015"/>
    <lineage>
        <taxon>Bacteria</taxon>
        <taxon>Bacillati</taxon>
        <taxon>Bacillota</taxon>
        <taxon>Negativicutes</taxon>
        <taxon>Selenomonadales</taxon>
        <taxon>Sporomusaceae</taxon>
        <taxon>Pelosinus</taxon>
    </lineage>
</organism>
<keyword evidence="1" id="KW-0175">Coiled coil</keyword>
<dbReference type="RefSeq" id="WP_229537526.1">
    <property type="nucleotide sequence ID" value="NZ_JAJHJB010000091.1"/>
</dbReference>
<dbReference type="EMBL" id="JAJHJB010000091">
    <property type="protein sequence ID" value="MCC5468664.1"/>
    <property type="molecule type" value="Genomic_DNA"/>
</dbReference>
<protein>
    <submittedName>
        <fullName evidence="2">Uncharacterized protein</fullName>
    </submittedName>
</protein>
<evidence type="ECO:0000313" key="3">
    <source>
        <dbReference type="Proteomes" id="UP001165492"/>
    </source>
</evidence>
<dbReference type="Proteomes" id="UP001165492">
    <property type="component" value="Unassembled WGS sequence"/>
</dbReference>
<evidence type="ECO:0000256" key="1">
    <source>
        <dbReference type="SAM" id="Coils"/>
    </source>
</evidence>
<evidence type="ECO:0000313" key="2">
    <source>
        <dbReference type="EMBL" id="MCC5468664.1"/>
    </source>
</evidence>
<feature type="coiled-coil region" evidence="1">
    <location>
        <begin position="157"/>
        <end position="184"/>
    </location>
</feature>
<accession>A0ABS8HZR0</accession>